<reference evidence="2 3" key="1">
    <citation type="submission" date="2012-07" db="EMBL/GenBank/DDBJ databases">
        <title>The Genome Sequence of Facklamia hominis CCUG 36813.</title>
        <authorList>
            <consortium name="The Broad Institute Genome Sequencing Platform"/>
            <person name="Earl A."/>
            <person name="Ward D."/>
            <person name="Feldgarden M."/>
            <person name="Gevers D."/>
            <person name="Huys G."/>
            <person name="Walker B."/>
            <person name="Young S.K."/>
            <person name="Zeng Q."/>
            <person name="Gargeya S."/>
            <person name="Fitzgerald M."/>
            <person name="Haas B."/>
            <person name="Abouelleil A."/>
            <person name="Alvarado L."/>
            <person name="Arachchi H.M."/>
            <person name="Berlin A.M."/>
            <person name="Chapman S.B."/>
            <person name="Goldberg J."/>
            <person name="Griggs A."/>
            <person name="Gujja S."/>
            <person name="Hansen M."/>
            <person name="Howarth C."/>
            <person name="Imamovic A."/>
            <person name="Larimer J."/>
            <person name="McCowen C."/>
            <person name="Montmayeur A."/>
            <person name="Murphy C."/>
            <person name="Neiman D."/>
            <person name="Pearson M."/>
            <person name="Priest M."/>
            <person name="Roberts A."/>
            <person name="Saif S."/>
            <person name="Shea T."/>
            <person name="Sisk P."/>
            <person name="Sykes S."/>
            <person name="Wortman J."/>
            <person name="Nusbaum C."/>
            <person name="Birren B."/>
        </authorList>
    </citation>
    <scope>NUCLEOTIDE SEQUENCE [LARGE SCALE GENOMIC DNA]</scope>
    <source>
        <strain evidence="2 3">CCUG 36813</strain>
    </source>
</reference>
<dbReference type="RefSeq" id="WP_006908082.1">
    <property type="nucleotide sequence ID" value="NZ_JH932292.1"/>
</dbReference>
<name>K1LD54_9LACT</name>
<dbReference type="EMBL" id="AGZD01000007">
    <property type="protein sequence ID" value="EKB54570.1"/>
    <property type="molecule type" value="Genomic_DNA"/>
</dbReference>
<organism evidence="2 3">
    <name type="scientific">Facklamia hominis CCUG 36813</name>
    <dbReference type="NCBI Taxonomy" id="883111"/>
    <lineage>
        <taxon>Bacteria</taxon>
        <taxon>Bacillati</taxon>
        <taxon>Bacillota</taxon>
        <taxon>Bacilli</taxon>
        <taxon>Lactobacillales</taxon>
        <taxon>Aerococcaceae</taxon>
        <taxon>Facklamia</taxon>
    </lineage>
</organism>
<dbReference type="Pfam" id="PF26571">
    <property type="entry name" value="VldE"/>
    <property type="match status" value="1"/>
</dbReference>
<dbReference type="Proteomes" id="UP000004465">
    <property type="component" value="Unassembled WGS sequence"/>
</dbReference>
<proteinExistence type="predicted"/>
<accession>K1LD54</accession>
<dbReference type="InterPro" id="IPR058593">
    <property type="entry name" value="ARB_07466-like_C"/>
</dbReference>
<comment type="caution">
    <text evidence="2">The sequence shown here is derived from an EMBL/GenBank/DDBJ whole genome shotgun (WGS) entry which is preliminary data.</text>
</comment>
<evidence type="ECO:0000313" key="3">
    <source>
        <dbReference type="Proteomes" id="UP000004465"/>
    </source>
</evidence>
<sequence>MISAPEQEAVEVDVPGNLMPLYKVKAPTLVKRTTPVILAVYTEETTTQVEVSIEEPIIVEEVVPETPVETPSVDGLQPHVGAYKDLVGSMFGITNFSTFRPGDPGDHGNGLAIDFMVYSNEQLGDTIAEYTLE</sequence>
<dbReference type="AlphaFoldDB" id="K1LD54"/>
<dbReference type="PATRIC" id="fig|883111.3.peg.757"/>
<feature type="domain" description="ARB-07466-like C-terminal" evidence="1">
    <location>
        <begin position="74"/>
        <end position="132"/>
    </location>
</feature>
<keyword evidence="3" id="KW-1185">Reference proteome</keyword>
<dbReference type="HOGENOM" id="CLU_1903559_0_0_9"/>
<evidence type="ECO:0000313" key="2">
    <source>
        <dbReference type="EMBL" id="EKB54570.1"/>
    </source>
</evidence>
<dbReference type="OrthoDB" id="2989771at2"/>
<protein>
    <recommendedName>
        <fullName evidence="1">ARB-07466-like C-terminal domain-containing protein</fullName>
    </recommendedName>
</protein>
<evidence type="ECO:0000259" key="1">
    <source>
        <dbReference type="Pfam" id="PF26571"/>
    </source>
</evidence>
<dbReference type="STRING" id="883111.HMPREF9706_00760"/>
<gene>
    <name evidence="2" type="ORF">HMPREF9706_00760</name>
</gene>